<reference evidence="1" key="1">
    <citation type="submission" date="2021-02" db="EMBL/GenBank/DDBJ databases">
        <authorList>
            <consortium name="DOE Joint Genome Institute"/>
            <person name="Ahrendt S."/>
            <person name="Looney B.P."/>
            <person name="Miyauchi S."/>
            <person name="Morin E."/>
            <person name="Drula E."/>
            <person name="Courty P.E."/>
            <person name="Chicoki N."/>
            <person name="Fauchery L."/>
            <person name="Kohler A."/>
            <person name="Kuo A."/>
            <person name="Labutti K."/>
            <person name="Pangilinan J."/>
            <person name="Lipzen A."/>
            <person name="Riley R."/>
            <person name="Andreopoulos W."/>
            <person name="He G."/>
            <person name="Johnson J."/>
            <person name="Barry K.W."/>
            <person name="Grigoriev I.V."/>
            <person name="Nagy L."/>
            <person name="Hibbett D."/>
            <person name="Henrissat B."/>
            <person name="Matheny P.B."/>
            <person name="Labbe J."/>
            <person name="Martin F."/>
        </authorList>
    </citation>
    <scope>NUCLEOTIDE SEQUENCE</scope>
    <source>
        <strain evidence="1">FP105234-sp</strain>
    </source>
</reference>
<gene>
    <name evidence="1" type="ORF">FA95DRAFT_1521949</name>
</gene>
<dbReference type="EMBL" id="MU275962">
    <property type="protein sequence ID" value="KAI0045076.1"/>
    <property type="molecule type" value="Genomic_DNA"/>
</dbReference>
<proteinExistence type="predicted"/>
<comment type="caution">
    <text evidence="1">The sequence shown here is derived from an EMBL/GenBank/DDBJ whole genome shotgun (WGS) entry which is preliminary data.</text>
</comment>
<dbReference type="Proteomes" id="UP000814033">
    <property type="component" value="Unassembled WGS sequence"/>
</dbReference>
<protein>
    <submittedName>
        <fullName evidence="1">Carbohydrate-binding module family 5 protein</fullName>
    </submittedName>
</protein>
<sequence>MRARLPCGLVFVLSLAPMLVAAFDMSRNDNLAVYWGQNSYGATHSDTANWQQTLSFYCQDNSIDTFPLAFLDVAFDTGGLPSFDLSNICSVNSGVFSGTDLPNCSFLASDITTCQSKGKIVTLSIGGATGAVGFTSDAQAQAFGDTIWNLFLGGSSSTRPFGSAVLDGIDLDIEGGSSAHFPAFVNQIRSHASGASKKYYVTGAPQCPYPDAYMGSIINAVGFDAVYVQFYNNYCGLTGFSNPNDWNFAQWDTWAKTVSPNPNVKVYIGAPASSTAAGSGYVSASQLSSIAQQTRSQYSSFGGVMLWDASQAYANGRFDAAVKSGLAGGGSVPPVSTTTSTSKSSSSTSKSSSSTSKSTTTTTSSTSKGSSTSKTTSAPATTTTVSSGSCGVVAAWVSNVAYVAGDQVTYSGHLWTAKWWSEADVPGGSAGDWTDDGLCAAVNVNKTNYRTTPVHAQIPASASAAAAAARPAAATAKSRVVGRAGGI</sequence>
<evidence type="ECO:0000313" key="1">
    <source>
        <dbReference type="EMBL" id="KAI0045076.1"/>
    </source>
</evidence>
<accession>A0ACB8RN49</accession>
<reference evidence="1" key="2">
    <citation type="journal article" date="2022" name="New Phytol.">
        <title>Evolutionary transition to the ectomycorrhizal habit in the genomes of a hyperdiverse lineage of mushroom-forming fungi.</title>
        <authorList>
            <person name="Looney B."/>
            <person name="Miyauchi S."/>
            <person name="Morin E."/>
            <person name="Drula E."/>
            <person name="Courty P.E."/>
            <person name="Kohler A."/>
            <person name="Kuo A."/>
            <person name="LaButti K."/>
            <person name="Pangilinan J."/>
            <person name="Lipzen A."/>
            <person name="Riley R."/>
            <person name="Andreopoulos W."/>
            <person name="He G."/>
            <person name="Johnson J."/>
            <person name="Nolan M."/>
            <person name="Tritt A."/>
            <person name="Barry K.W."/>
            <person name="Grigoriev I.V."/>
            <person name="Nagy L.G."/>
            <person name="Hibbett D."/>
            <person name="Henrissat B."/>
            <person name="Matheny P.B."/>
            <person name="Labbe J."/>
            <person name="Martin F.M."/>
        </authorList>
    </citation>
    <scope>NUCLEOTIDE SEQUENCE</scope>
    <source>
        <strain evidence="1">FP105234-sp</strain>
    </source>
</reference>
<evidence type="ECO:0000313" key="2">
    <source>
        <dbReference type="Proteomes" id="UP000814033"/>
    </source>
</evidence>
<organism evidence="1 2">
    <name type="scientific">Auriscalpium vulgare</name>
    <dbReference type="NCBI Taxonomy" id="40419"/>
    <lineage>
        <taxon>Eukaryota</taxon>
        <taxon>Fungi</taxon>
        <taxon>Dikarya</taxon>
        <taxon>Basidiomycota</taxon>
        <taxon>Agaricomycotina</taxon>
        <taxon>Agaricomycetes</taxon>
        <taxon>Russulales</taxon>
        <taxon>Auriscalpiaceae</taxon>
        <taxon>Auriscalpium</taxon>
    </lineage>
</organism>
<keyword evidence="2" id="KW-1185">Reference proteome</keyword>
<name>A0ACB8RN49_9AGAM</name>